<evidence type="ECO:0000256" key="4">
    <source>
        <dbReference type="ARBA" id="ARBA00023136"/>
    </source>
</evidence>
<keyword evidence="8" id="KW-1185">Reference proteome</keyword>
<reference evidence="7 8" key="1">
    <citation type="submission" date="2017-11" db="EMBL/GenBank/DDBJ databases">
        <title>The genome sequence of Pantoea rodasii DSM 26611.</title>
        <authorList>
            <person name="Gao J."/>
            <person name="Mao X."/>
            <person name="Sun J."/>
        </authorList>
    </citation>
    <scope>NUCLEOTIDE SEQUENCE [LARGE SCALE GENOMIC DNA]</scope>
    <source>
        <strain evidence="7 8">DSM 26611</strain>
    </source>
</reference>
<gene>
    <name evidence="7" type="ORF">PRCB_24020</name>
</gene>
<feature type="signal peptide" evidence="6">
    <location>
        <begin position="1"/>
        <end position="24"/>
    </location>
</feature>
<dbReference type="GO" id="GO:0009279">
    <property type="term" value="C:cell outer membrane"/>
    <property type="evidence" value="ECO:0007669"/>
    <property type="project" value="UniProtKB-SubCell"/>
</dbReference>
<comment type="subcellular location">
    <subcellularLocation>
        <location evidence="1">Cell outer membrane</location>
    </subcellularLocation>
</comment>
<proteinExistence type="inferred from homology"/>
<evidence type="ECO:0000256" key="2">
    <source>
        <dbReference type="ARBA" id="ARBA00005722"/>
    </source>
</evidence>
<dbReference type="AlphaFoldDB" id="A0A2M9W6K1"/>
<dbReference type="Pfam" id="PF06629">
    <property type="entry name" value="MipA"/>
    <property type="match status" value="1"/>
</dbReference>
<dbReference type="RefSeq" id="WP_100704094.1">
    <property type="nucleotide sequence ID" value="NZ_MLFP01000013.1"/>
</dbReference>
<dbReference type="PANTHER" id="PTHR38776">
    <property type="entry name" value="MLTA-INTERACTING PROTEIN-RELATED"/>
    <property type="match status" value="1"/>
</dbReference>
<keyword evidence="5" id="KW-0998">Cell outer membrane</keyword>
<dbReference type="Proteomes" id="UP000232062">
    <property type="component" value="Unassembled WGS sequence"/>
</dbReference>
<feature type="chain" id="PRO_5014812686" evidence="6">
    <location>
        <begin position="25"/>
        <end position="259"/>
    </location>
</feature>
<dbReference type="OrthoDB" id="5951177at2"/>
<evidence type="ECO:0000256" key="3">
    <source>
        <dbReference type="ARBA" id="ARBA00022729"/>
    </source>
</evidence>
<accession>A0A2M9W6K1</accession>
<name>A0A2M9W6K1_9GAMM</name>
<dbReference type="PANTHER" id="PTHR38776:SF1">
    <property type="entry name" value="MLTA-INTERACTING PROTEIN-RELATED"/>
    <property type="match status" value="1"/>
</dbReference>
<evidence type="ECO:0000313" key="8">
    <source>
        <dbReference type="Proteomes" id="UP000232062"/>
    </source>
</evidence>
<comment type="caution">
    <text evidence="7">The sequence shown here is derived from an EMBL/GenBank/DDBJ whole genome shotgun (WGS) entry which is preliminary data.</text>
</comment>
<keyword evidence="3 6" id="KW-0732">Signal</keyword>
<evidence type="ECO:0000313" key="7">
    <source>
        <dbReference type="EMBL" id="PJZ03134.1"/>
    </source>
</evidence>
<evidence type="ECO:0000256" key="1">
    <source>
        <dbReference type="ARBA" id="ARBA00004442"/>
    </source>
</evidence>
<dbReference type="STRING" id="1076549.HA45_16270"/>
<keyword evidence="4" id="KW-0472">Membrane</keyword>
<organism evidence="7 8">
    <name type="scientific">Pantoea rodasii</name>
    <dbReference type="NCBI Taxonomy" id="1076549"/>
    <lineage>
        <taxon>Bacteria</taxon>
        <taxon>Pseudomonadati</taxon>
        <taxon>Pseudomonadota</taxon>
        <taxon>Gammaproteobacteria</taxon>
        <taxon>Enterobacterales</taxon>
        <taxon>Erwiniaceae</taxon>
        <taxon>Pantoea</taxon>
    </lineage>
</organism>
<dbReference type="EMBL" id="PIQI01000029">
    <property type="protein sequence ID" value="PJZ03134.1"/>
    <property type="molecule type" value="Genomic_DNA"/>
</dbReference>
<comment type="similarity">
    <text evidence="2">Belongs to the MipA/OmpV family.</text>
</comment>
<dbReference type="InterPro" id="IPR010583">
    <property type="entry name" value="MipA"/>
</dbReference>
<evidence type="ECO:0000256" key="5">
    <source>
        <dbReference type="ARBA" id="ARBA00023237"/>
    </source>
</evidence>
<protein>
    <submittedName>
        <fullName evidence="7">MipA/OmpV family protein</fullName>
    </submittedName>
</protein>
<evidence type="ECO:0000256" key="6">
    <source>
        <dbReference type="SAM" id="SignalP"/>
    </source>
</evidence>
<sequence length="259" mass="28257">MRFTLAQPVTLFCLLSLTPISALAANDNHEFSGYVGGGVGVKPNYSGAKDIKTDFIPAFKLAYGPLFVGGVDDLVALGWDVLKTEHWTFALGAGTDISPREESDDEHLRGLGDIDMTPRAFTSATYENDWFKGGIIATQDIGGNQQGFKLASYAHLQWHPMDNLRFYTGPTLSWADSDYLQTQYGVTAVQSARSGLSRYTADAGIEKIGWDVGMDYEVTPSWLVGARVSAQRLQADAADSPVTQQANQLTGVLFLAWRF</sequence>